<dbReference type="InterPro" id="IPR023010">
    <property type="entry name" value="GcvPA"/>
</dbReference>
<dbReference type="AlphaFoldDB" id="A0A381QKT7"/>
<dbReference type="NCBIfam" id="NF001696">
    <property type="entry name" value="PRK00451.1"/>
    <property type="match status" value="1"/>
</dbReference>
<accession>A0A381QKT7</accession>
<dbReference type="InterPro" id="IPR015422">
    <property type="entry name" value="PyrdxlP-dep_Trfase_small"/>
</dbReference>
<evidence type="ECO:0000256" key="1">
    <source>
        <dbReference type="ARBA" id="ARBA00023002"/>
    </source>
</evidence>
<reference evidence="3" key="1">
    <citation type="submission" date="2018-05" db="EMBL/GenBank/DDBJ databases">
        <authorList>
            <person name="Lanie J.A."/>
            <person name="Ng W.-L."/>
            <person name="Kazmierczak K.M."/>
            <person name="Andrzejewski T.M."/>
            <person name="Davidsen T.M."/>
            <person name="Wayne K.J."/>
            <person name="Tettelin H."/>
            <person name="Glass J.I."/>
            <person name="Rusch D."/>
            <person name="Podicherti R."/>
            <person name="Tsui H.-C.T."/>
            <person name="Winkler M.E."/>
        </authorList>
    </citation>
    <scope>NUCLEOTIDE SEQUENCE</scope>
</reference>
<dbReference type="PANTHER" id="PTHR42806">
    <property type="entry name" value="GLYCINE CLEAVAGE SYSTEM P-PROTEIN"/>
    <property type="match status" value="1"/>
</dbReference>
<evidence type="ECO:0000259" key="2">
    <source>
        <dbReference type="Pfam" id="PF02347"/>
    </source>
</evidence>
<gene>
    <name evidence="3" type="ORF">METZ01_LOCUS31057</name>
</gene>
<dbReference type="InterPro" id="IPR015421">
    <property type="entry name" value="PyrdxlP-dep_Trfase_major"/>
</dbReference>
<dbReference type="Pfam" id="PF02347">
    <property type="entry name" value="GDC-P"/>
    <property type="match status" value="1"/>
</dbReference>
<dbReference type="Gene3D" id="3.40.640.10">
    <property type="entry name" value="Type I PLP-dependent aspartate aminotransferase-like (Major domain)"/>
    <property type="match status" value="1"/>
</dbReference>
<dbReference type="Gene3D" id="3.90.1150.10">
    <property type="entry name" value="Aspartate Aminotransferase, domain 1"/>
    <property type="match status" value="1"/>
</dbReference>
<dbReference type="GO" id="GO:0004375">
    <property type="term" value="F:glycine dehydrogenase (decarboxylating) activity"/>
    <property type="evidence" value="ECO:0007669"/>
    <property type="project" value="InterPro"/>
</dbReference>
<keyword evidence="1" id="KW-0560">Oxidoreductase</keyword>
<evidence type="ECO:0000313" key="3">
    <source>
        <dbReference type="EMBL" id="SUZ78203.1"/>
    </source>
</evidence>
<dbReference type="PANTHER" id="PTHR42806:SF1">
    <property type="entry name" value="GLYCINE DEHYDROGENASE (DECARBOXYLATING)"/>
    <property type="match status" value="1"/>
</dbReference>
<dbReference type="PIRSF" id="PIRSF006815">
    <property type="entry name" value="GcvPA"/>
    <property type="match status" value="1"/>
</dbReference>
<dbReference type="GO" id="GO:0009116">
    <property type="term" value="P:nucleoside metabolic process"/>
    <property type="evidence" value="ECO:0007669"/>
    <property type="project" value="InterPro"/>
</dbReference>
<protein>
    <recommendedName>
        <fullName evidence="2">Glycine cleavage system P-protein N-terminal domain-containing protein</fullName>
    </recommendedName>
</protein>
<dbReference type="InterPro" id="IPR015424">
    <property type="entry name" value="PyrdxlP-dep_Trfase"/>
</dbReference>
<feature type="domain" description="Glycine cleavage system P-protein N-terminal" evidence="2">
    <location>
        <begin position="7"/>
        <end position="400"/>
    </location>
</feature>
<dbReference type="EMBL" id="UINC01001344">
    <property type="protein sequence ID" value="SUZ78203.1"/>
    <property type="molecule type" value="Genomic_DNA"/>
</dbReference>
<name>A0A381QKT7_9ZZZZ</name>
<sequence length="405" mass="45007">MDYDLGLGDPLSEMEIEKELQELSISNEPESYCFAGGGVYDHYIPKVVDFISGRSEFYTAYTPYQAEVSQGTLQYLYEFQTMICELSGMDIANASLYDGASAVAEACLLAHSVSRSNIILYSGSLHPNYIHVVRSYLTGQDMKLVEIPEIDGMTDLNCLNSYTDNIAALIIQSPNRNGLIENWMASKKKMLDPNALLIAVSDPFALSVLKSPGECGADIYVGEGQTIGNQMNYGGPLLGLMAVKEKYKRRIPGRIIGKTIDKNNRDGFVLTLQTREQHIRREKATSNICTNQGLLALRATIYLSLMGAQGMPYFAKICYQKARFAAKGVSELENYTLPYSNEFLMEFVVKTTHSANDVVDYCAAKGITIMTVQSDRSNSLLLIAVTEKRTIDEINYLIKCLKEFS</sequence>
<dbReference type="InterPro" id="IPR049315">
    <property type="entry name" value="GDC-P_N"/>
</dbReference>
<organism evidence="3">
    <name type="scientific">marine metagenome</name>
    <dbReference type="NCBI Taxonomy" id="408172"/>
    <lineage>
        <taxon>unclassified sequences</taxon>
        <taxon>metagenomes</taxon>
        <taxon>ecological metagenomes</taxon>
    </lineage>
</organism>
<dbReference type="SUPFAM" id="SSF53383">
    <property type="entry name" value="PLP-dependent transferases"/>
    <property type="match status" value="1"/>
</dbReference>
<proteinExistence type="predicted"/>